<keyword evidence="1" id="KW-0677">Repeat</keyword>
<proteinExistence type="predicted"/>
<dbReference type="Gene3D" id="3.40.50.300">
    <property type="entry name" value="P-loop containing nucleotide triphosphate hydrolases"/>
    <property type="match status" value="1"/>
</dbReference>
<evidence type="ECO:0000313" key="4">
    <source>
        <dbReference type="EMBL" id="KAH7165296.1"/>
    </source>
</evidence>
<dbReference type="InterPro" id="IPR056884">
    <property type="entry name" value="NPHP3-like_N"/>
</dbReference>
<dbReference type="Pfam" id="PF24883">
    <property type="entry name" value="NPHP3_N"/>
    <property type="match status" value="1"/>
</dbReference>
<evidence type="ECO:0000259" key="3">
    <source>
        <dbReference type="Pfam" id="PF25053"/>
    </source>
</evidence>
<dbReference type="SUPFAM" id="SSF52540">
    <property type="entry name" value="P-loop containing nucleoside triphosphate hydrolases"/>
    <property type="match status" value="1"/>
</dbReference>
<reference evidence="4" key="1">
    <citation type="journal article" date="2021" name="Nat. Commun.">
        <title>Genetic determinants of endophytism in the Arabidopsis root mycobiome.</title>
        <authorList>
            <person name="Mesny F."/>
            <person name="Miyauchi S."/>
            <person name="Thiergart T."/>
            <person name="Pickel B."/>
            <person name="Atanasova L."/>
            <person name="Karlsson M."/>
            <person name="Huettel B."/>
            <person name="Barry K.W."/>
            <person name="Haridas S."/>
            <person name="Chen C."/>
            <person name="Bauer D."/>
            <person name="Andreopoulos W."/>
            <person name="Pangilinan J."/>
            <person name="LaButti K."/>
            <person name="Riley R."/>
            <person name="Lipzen A."/>
            <person name="Clum A."/>
            <person name="Drula E."/>
            <person name="Henrissat B."/>
            <person name="Kohler A."/>
            <person name="Grigoriev I.V."/>
            <person name="Martin F.M."/>
            <person name="Hacquard S."/>
        </authorList>
    </citation>
    <scope>NUCLEOTIDE SEQUENCE</scope>
    <source>
        <strain evidence="4">MPI-CAGE-AT-0147</strain>
    </source>
</reference>
<sequence>IIKSLGFRGLYRRQGAIPDAYDKAFEWIFQALSRAALTSTDIYWITGKLGAGKSTLMKFLIEHRAVREHLEHWSSNKQLVFVSFYFWNAGSEMQRTQEGLLRTILGQVLTQIPSIVSPVCPRRWAWFKFFGEQAIGLAPKRTWEELIKNFSALSGFIGDEFQLALFIDGLDEFEGRHETLIDFIRLLQARPGTKICVSSRPLIVFTDAFTRNPCLRVEDLTRADIETFARGEFGRTVGFRELRDTLPSKASQLIKDVVTKANGVFLWVSLVARTLCEGFTDGDSLSSLQATLDDLPSDLHELYQRIWRRISPKHLRDSCHLFRIQYASTQPLHATTFWLADEYNMSVDIVAASTAHSDYILGSMRRRLNSRTQGLLEVSHDDYVDYLHRSVRE</sequence>
<feature type="non-terminal residue" evidence="4">
    <location>
        <position position="393"/>
    </location>
</feature>
<gene>
    <name evidence="4" type="ORF">EDB81DRAFT_641211</name>
</gene>
<dbReference type="EMBL" id="JAGMUV010000003">
    <property type="protein sequence ID" value="KAH7165296.1"/>
    <property type="molecule type" value="Genomic_DNA"/>
</dbReference>
<protein>
    <recommendedName>
        <fullName evidence="6">NACHT domain-containing protein</fullName>
    </recommendedName>
</protein>
<evidence type="ECO:0000313" key="5">
    <source>
        <dbReference type="Proteomes" id="UP000738349"/>
    </source>
</evidence>
<evidence type="ECO:0000259" key="2">
    <source>
        <dbReference type="Pfam" id="PF24883"/>
    </source>
</evidence>
<dbReference type="Pfam" id="PF25053">
    <property type="entry name" value="DUF7791"/>
    <property type="match status" value="1"/>
</dbReference>
<accession>A0A9P9FLP5</accession>
<dbReference type="PANTHER" id="PTHR10039">
    <property type="entry name" value="AMELOGENIN"/>
    <property type="match status" value="1"/>
</dbReference>
<dbReference type="InterPro" id="IPR056693">
    <property type="entry name" value="DUF7791"/>
</dbReference>
<dbReference type="Proteomes" id="UP000738349">
    <property type="component" value="Unassembled WGS sequence"/>
</dbReference>
<dbReference type="PANTHER" id="PTHR10039:SF5">
    <property type="entry name" value="NACHT DOMAIN-CONTAINING PROTEIN"/>
    <property type="match status" value="1"/>
</dbReference>
<dbReference type="InterPro" id="IPR027417">
    <property type="entry name" value="P-loop_NTPase"/>
</dbReference>
<keyword evidence="5" id="KW-1185">Reference proteome</keyword>
<dbReference type="AlphaFoldDB" id="A0A9P9FLP5"/>
<feature type="domain" description="Nephrocystin 3-like N-terminal" evidence="2">
    <location>
        <begin position="26"/>
        <end position="200"/>
    </location>
</feature>
<evidence type="ECO:0008006" key="6">
    <source>
        <dbReference type="Google" id="ProtNLM"/>
    </source>
</evidence>
<dbReference type="OrthoDB" id="443402at2759"/>
<name>A0A9P9FLP5_9HYPO</name>
<organism evidence="4 5">
    <name type="scientific">Dactylonectria macrodidyma</name>
    <dbReference type="NCBI Taxonomy" id="307937"/>
    <lineage>
        <taxon>Eukaryota</taxon>
        <taxon>Fungi</taxon>
        <taxon>Dikarya</taxon>
        <taxon>Ascomycota</taxon>
        <taxon>Pezizomycotina</taxon>
        <taxon>Sordariomycetes</taxon>
        <taxon>Hypocreomycetidae</taxon>
        <taxon>Hypocreales</taxon>
        <taxon>Nectriaceae</taxon>
        <taxon>Dactylonectria</taxon>
    </lineage>
</organism>
<evidence type="ECO:0000256" key="1">
    <source>
        <dbReference type="ARBA" id="ARBA00022737"/>
    </source>
</evidence>
<feature type="domain" description="DUF7791" evidence="3">
    <location>
        <begin position="322"/>
        <end position="392"/>
    </location>
</feature>
<comment type="caution">
    <text evidence="4">The sequence shown here is derived from an EMBL/GenBank/DDBJ whole genome shotgun (WGS) entry which is preliminary data.</text>
</comment>